<accession>A0AA38FNQ5</accession>
<gene>
    <name evidence="2" type="ORF">KI387_035570</name>
</gene>
<dbReference type="Proteomes" id="UP000824469">
    <property type="component" value="Unassembled WGS sequence"/>
</dbReference>
<comment type="caution">
    <text evidence="2">The sequence shown here is derived from an EMBL/GenBank/DDBJ whole genome shotgun (WGS) entry which is preliminary data.</text>
</comment>
<sequence>MRVGDCASLIRELEEENDENEEDEVVYYCYPDEGEDISNYHGGGEDLGECHEEDYDQLAEEGKVIVVELSLPKEIKEEAVETVVQKHHITEEEEIEDALLASLIDECGGEDTLIEGDEAEEFTIVENERQDVFLTSLATHEEEVLVEKYYLKGKLPCEKLKTTMRGKEGEEQEVKMNDVFLQGTIGEVQNVIDVETAHIKIGEEESEQLMLLSAHQNDGQDDVAAINAEGDERFGEEVFQGEVDGLFEIILKIEAVEDDAVAEKVLKFDMMIMVAEEDDRKTTLKIVFDAINERLNAKRYVEPFYKPDKEEKVKYVLYPSINVISEKSEVLSLNSSGSKPARESKMRGRVSCRR</sequence>
<dbReference type="EMBL" id="JAHRHJ020000007">
    <property type="protein sequence ID" value="KAH9307659.1"/>
    <property type="molecule type" value="Genomic_DNA"/>
</dbReference>
<evidence type="ECO:0000313" key="3">
    <source>
        <dbReference type="Proteomes" id="UP000824469"/>
    </source>
</evidence>
<reference evidence="2 3" key="1">
    <citation type="journal article" date="2021" name="Nat. Plants">
        <title>The Taxus genome provides insights into paclitaxel biosynthesis.</title>
        <authorList>
            <person name="Xiong X."/>
            <person name="Gou J."/>
            <person name="Liao Q."/>
            <person name="Li Y."/>
            <person name="Zhou Q."/>
            <person name="Bi G."/>
            <person name="Li C."/>
            <person name="Du R."/>
            <person name="Wang X."/>
            <person name="Sun T."/>
            <person name="Guo L."/>
            <person name="Liang H."/>
            <person name="Lu P."/>
            <person name="Wu Y."/>
            <person name="Zhang Z."/>
            <person name="Ro D.K."/>
            <person name="Shang Y."/>
            <person name="Huang S."/>
            <person name="Yan J."/>
        </authorList>
    </citation>
    <scope>NUCLEOTIDE SEQUENCE [LARGE SCALE GENOMIC DNA]</scope>
    <source>
        <strain evidence="2">Ta-2019</strain>
    </source>
</reference>
<proteinExistence type="predicted"/>
<name>A0AA38FNQ5_TAXCH</name>
<keyword evidence="3" id="KW-1185">Reference proteome</keyword>
<feature type="region of interest" description="Disordered" evidence="1">
    <location>
        <begin position="334"/>
        <end position="354"/>
    </location>
</feature>
<organism evidence="2 3">
    <name type="scientific">Taxus chinensis</name>
    <name type="common">Chinese yew</name>
    <name type="synonym">Taxus wallichiana var. chinensis</name>
    <dbReference type="NCBI Taxonomy" id="29808"/>
    <lineage>
        <taxon>Eukaryota</taxon>
        <taxon>Viridiplantae</taxon>
        <taxon>Streptophyta</taxon>
        <taxon>Embryophyta</taxon>
        <taxon>Tracheophyta</taxon>
        <taxon>Spermatophyta</taxon>
        <taxon>Pinopsida</taxon>
        <taxon>Pinidae</taxon>
        <taxon>Conifers II</taxon>
        <taxon>Cupressales</taxon>
        <taxon>Taxaceae</taxon>
        <taxon>Taxus</taxon>
    </lineage>
</organism>
<evidence type="ECO:0000313" key="2">
    <source>
        <dbReference type="EMBL" id="KAH9307659.1"/>
    </source>
</evidence>
<dbReference type="AlphaFoldDB" id="A0AA38FNQ5"/>
<evidence type="ECO:0000256" key="1">
    <source>
        <dbReference type="SAM" id="MobiDB-lite"/>
    </source>
</evidence>
<protein>
    <submittedName>
        <fullName evidence="2">Uncharacterized protein</fullName>
    </submittedName>
</protein>